<proteinExistence type="predicted"/>
<accession>A0A8H6PGD0</accession>
<dbReference type="AlphaFoldDB" id="A0A8H6PGD0"/>
<dbReference type="InterPro" id="IPR025340">
    <property type="entry name" value="DUF4246"/>
</dbReference>
<dbReference type="Pfam" id="PF14033">
    <property type="entry name" value="DUF4246"/>
    <property type="match status" value="1"/>
</dbReference>
<dbReference type="InterPro" id="IPR049207">
    <property type="entry name" value="DUF4246_N"/>
</dbReference>
<gene>
    <name evidence="3" type="ORF">CNMCM5793_005835</name>
    <name evidence="4" type="ORF">CNMCM6106_006568</name>
</gene>
<evidence type="ECO:0000313" key="5">
    <source>
        <dbReference type="Proteomes" id="UP000630445"/>
    </source>
</evidence>
<dbReference type="InterPro" id="IPR049192">
    <property type="entry name" value="DUF4246_C"/>
</dbReference>
<dbReference type="OrthoDB" id="415532at2759"/>
<keyword evidence="5" id="KW-1185">Reference proteome</keyword>
<evidence type="ECO:0000313" key="4">
    <source>
        <dbReference type="EMBL" id="KAF7172341.1"/>
    </source>
</evidence>
<reference evidence="3" key="1">
    <citation type="submission" date="2020-06" db="EMBL/GenBank/DDBJ databases">
        <title>Draft genome sequences of strains closely related to Aspergillus parafelis and Aspergillus hiratsukae.</title>
        <authorList>
            <person name="Dos Santos R.A.C."/>
            <person name="Rivero-Menendez O."/>
            <person name="Steenwyk J.L."/>
            <person name="Mead M.E."/>
            <person name="Goldman G.H."/>
            <person name="Alastruey-Izquierdo A."/>
            <person name="Rokas A."/>
        </authorList>
    </citation>
    <scope>NUCLEOTIDE SEQUENCE</scope>
    <source>
        <strain evidence="3">CNM-CM5793</strain>
        <strain evidence="4">CNM-CM6106</strain>
    </source>
</reference>
<evidence type="ECO:0000313" key="3">
    <source>
        <dbReference type="EMBL" id="KAF7134156.1"/>
    </source>
</evidence>
<dbReference type="EMBL" id="JACBAF010001867">
    <property type="protein sequence ID" value="KAF7172341.1"/>
    <property type="molecule type" value="Genomic_DNA"/>
</dbReference>
<dbReference type="EMBL" id="JACBAD010001757">
    <property type="protein sequence ID" value="KAF7134156.1"/>
    <property type="molecule type" value="Genomic_DNA"/>
</dbReference>
<protein>
    <submittedName>
        <fullName evidence="3">Uncharacterized protein</fullName>
    </submittedName>
</protein>
<organism evidence="3 5">
    <name type="scientific">Aspergillus hiratsukae</name>
    <dbReference type="NCBI Taxonomy" id="1194566"/>
    <lineage>
        <taxon>Eukaryota</taxon>
        <taxon>Fungi</taxon>
        <taxon>Dikarya</taxon>
        <taxon>Ascomycota</taxon>
        <taxon>Pezizomycotina</taxon>
        <taxon>Eurotiomycetes</taxon>
        <taxon>Eurotiomycetidae</taxon>
        <taxon>Eurotiales</taxon>
        <taxon>Aspergillaceae</taxon>
        <taxon>Aspergillus</taxon>
        <taxon>Aspergillus subgen. Fumigati</taxon>
    </lineage>
</organism>
<name>A0A8H6PGD0_9EURO</name>
<evidence type="ECO:0000259" key="2">
    <source>
        <dbReference type="Pfam" id="PF21666"/>
    </source>
</evidence>
<dbReference type="PANTHER" id="PTHR33119:SF1">
    <property type="entry name" value="FE2OG DIOXYGENASE DOMAIN-CONTAINING PROTEIN"/>
    <property type="match status" value="1"/>
</dbReference>
<feature type="domain" description="DUF4246" evidence="2">
    <location>
        <begin position="13"/>
        <end position="80"/>
    </location>
</feature>
<dbReference type="Proteomes" id="UP000662466">
    <property type="component" value="Unassembled WGS sequence"/>
</dbReference>
<sequence>MHFDNSGQGPLQVPGFNSVLLDYRLPREDRFAHGFVEFRHTPRLTAREVAMLRVMEVITEEDRWDEAVLQPDESRLAKWYANAQKTEGFLISPAARDWCVAELRDKALAWRMSGRLLLLNTSSAVCVAEDISLASSLRRRLIERLDPAKSRPSLESPDYLHLWLPCEVKFSSDGTKNVRITSYINNLHPQHHRDLYALLEVLIAQAVPTWDDVLFKGTHGRSPPRILTYGFEAYNGEYPKVVRQAALRKHGRLWTFDHPEPGKSFSYEQWKAGRHTGRAIVPQARGHFPDPEHHESVSINLAEQFREVGVQVTIQVSRIDLTPDNPTYAGESMFHVEGLLNEHIAATTVYCVDEENVTEARFTFQHEDKIHAYEYDHSNRHVMSSILDLPDWNILGEDPPPPAVHTLGSVPARRGRLLSWPNTLRSKADSFTLQDPGRAGHRTLIKLRLVDPHYRICSTRNVPPQQHDWWAEAARTAAGLDTRLPAELVQLILDHTESWPMSMADALNLREEFRREQVRAQQAVHHIEGHHIVGDLDAIQDQWRLGESP</sequence>
<comment type="caution">
    <text evidence="3">The sequence shown here is derived from an EMBL/GenBank/DDBJ whole genome shotgun (WGS) entry which is preliminary data.</text>
</comment>
<dbReference type="PANTHER" id="PTHR33119">
    <property type="entry name" value="IFI3P"/>
    <property type="match status" value="1"/>
</dbReference>
<evidence type="ECO:0000259" key="1">
    <source>
        <dbReference type="Pfam" id="PF14033"/>
    </source>
</evidence>
<dbReference type="Proteomes" id="UP000630445">
    <property type="component" value="Unassembled WGS sequence"/>
</dbReference>
<dbReference type="Pfam" id="PF21666">
    <property type="entry name" value="DUF4246_N"/>
    <property type="match status" value="1"/>
</dbReference>
<feature type="domain" description="DUF4246" evidence="1">
    <location>
        <begin position="162"/>
        <end position="472"/>
    </location>
</feature>